<evidence type="ECO:0000313" key="1">
    <source>
        <dbReference type="EMBL" id="RKM92598.1"/>
    </source>
</evidence>
<keyword evidence="2" id="KW-1185">Reference proteome</keyword>
<accession>A0A3M8EYC3</accession>
<evidence type="ECO:0008006" key="3">
    <source>
        <dbReference type="Google" id="ProtNLM"/>
    </source>
</evidence>
<protein>
    <recommendedName>
        <fullName evidence="3">Tetratricopeptide repeat protein</fullName>
    </recommendedName>
</protein>
<dbReference type="OrthoDB" id="4263579at2"/>
<proteinExistence type="predicted"/>
<evidence type="ECO:0000313" key="2">
    <source>
        <dbReference type="Proteomes" id="UP000028058"/>
    </source>
</evidence>
<dbReference type="Proteomes" id="UP000028058">
    <property type="component" value="Unassembled WGS sequence"/>
</dbReference>
<sequence length="114" mass="12626">MDTDTRTNPPGLDTYPAAIQETIRSEADVWRYGNVASALASFEETVAWARGLNQEQRKYHKSGCWYTNDNMNYAAIALVQQELGDDPDCASHLCPTGADCHPAPAARTPRRDEP</sequence>
<dbReference type="EMBL" id="JNAD02000013">
    <property type="protein sequence ID" value="RKM92598.1"/>
    <property type="molecule type" value="Genomic_DNA"/>
</dbReference>
<gene>
    <name evidence="1" type="ORF">SFRA_024745</name>
</gene>
<dbReference type="RefSeq" id="WP_043467663.1">
    <property type="nucleotide sequence ID" value="NZ_JNAD02000013.1"/>
</dbReference>
<organism evidence="1 2">
    <name type="scientific">Streptomyces xinghaiensis</name>
    <dbReference type="NCBI Taxonomy" id="1038928"/>
    <lineage>
        <taxon>Bacteria</taxon>
        <taxon>Bacillati</taxon>
        <taxon>Actinomycetota</taxon>
        <taxon>Actinomycetes</taxon>
        <taxon>Kitasatosporales</taxon>
        <taxon>Streptomycetaceae</taxon>
        <taxon>Streptomyces</taxon>
    </lineage>
</organism>
<comment type="caution">
    <text evidence="1">The sequence shown here is derived from an EMBL/GenBank/DDBJ whole genome shotgun (WGS) entry which is preliminary data.</text>
</comment>
<reference evidence="1 2" key="1">
    <citation type="journal article" date="2014" name="Genome Announc.">
        <title>Draft Genome Sequence of Streptomyces fradiae ATCC 19609, a Strain Highly Sensitive to Antibiotics.</title>
        <authorList>
            <person name="Bekker O.B."/>
            <person name="Klimina K.M."/>
            <person name="Vatlin A.A."/>
            <person name="Zakharevich N.V."/>
            <person name="Kasianov A.S."/>
            <person name="Danilenko V.N."/>
        </authorList>
    </citation>
    <scope>NUCLEOTIDE SEQUENCE [LARGE SCALE GENOMIC DNA]</scope>
    <source>
        <strain evidence="1 2">ATCC 19609</strain>
    </source>
</reference>
<name>A0A3M8EYC3_9ACTN</name>
<dbReference type="AlphaFoldDB" id="A0A3M8EYC3"/>